<comment type="subcellular location">
    <subcellularLocation>
        <location evidence="1">Cell membrane</location>
        <topology evidence="1">Multi-pass membrane protein</topology>
    </subcellularLocation>
</comment>
<reference evidence="9" key="1">
    <citation type="submission" date="2018-12" db="EMBL/GenBank/DDBJ databases">
        <authorList>
            <person name="Ashton P.M."/>
            <person name="Dallman T."/>
            <person name="Nair S."/>
            <person name="De Pinna E."/>
            <person name="Peters T."/>
            <person name="Grant K."/>
        </authorList>
    </citation>
    <scope>NUCLEOTIDE SEQUENCE</scope>
    <source>
        <strain evidence="9">650060</strain>
    </source>
</reference>
<evidence type="ECO:0000256" key="4">
    <source>
        <dbReference type="ARBA" id="ARBA00022475"/>
    </source>
</evidence>
<feature type="transmembrane region" description="Helical" evidence="8">
    <location>
        <begin position="194"/>
        <end position="216"/>
    </location>
</feature>
<keyword evidence="3" id="KW-0813">Transport</keyword>
<sequence>MKTRYCYISIWIVVPVLLTGMIFMGLTYGATEISFDEVLSILKPGNSNVPVSPVIRSVILELRLPRVLSGILTGMGLALSGALLQTATRNDLADPFLFGLSSGASAGAVWVITRVGDQLGNWTLPVAAFTGGIISAITVTTLFIYHSHKGTSTLVITGIAVSFLFSALTSYLIFTGDQRAAGNILFWSLGGLGLARWDNLGLLLSGVVLMIVFIAVRWKDFDALLAGEQTAYSLGINVTRLRCEIFVCCALTTSSLVALTGVIGFIGLMVPHIARIFSGVLHLRMLPLVALLGAITLTGGDILSRTLTSPQELPLGIITGGMGGFFILLMLLRKNSGG</sequence>
<evidence type="ECO:0000256" key="3">
    <source>
        <dbReference type="ARBA" id="ARBA00022448"/>
    </source>
</evidence>
<dbReference type="PANTHER" id="PTHR30472">
    <property type="entry name" value="FERRIC ENTEROBACTIN TRANSPORT SYSTEM PERMEASE PROTEIN"/>
    <property type="match status" value="1"/>
</dbReference>
<accession>A0A5X6ET45</accession>
<evidence type="ECO:0000256" key="5">
    <source>
        <dbReference type="ARBA" id="ARBA00022692"/>
    </source>
</evidence>
<dbReference type="GO" id="GO:0033214">
    <property type="term" value="P:siderophore-iron import into cell"/>
    <property type="evidence" value="ECO:0007669"/>
    <property type="project" value="TreeGrafter"/>
</dbReference>
<dbReference type="Gene3D" id="1.10.3470.10">
    <property type="entry name" value="ABC transporter involved in vitamin B12 uptake, BtuC"/>
    <property type="match status" value="1"/>
</dbReference>
<dbReference type="PANTHER" id="PTHR30472:SF67">
    <property type="entry name" value="PERMEASE OF ABC TRANSPORTER-RELATED"/>
    <property type="match status" value="1"/>
</dbReference>
<dbReference type="GO" id="GO:0022857">
    <property type="term" value="F:transmembrane transporter activity"/>
    <property type="evidence" value="ECO:0007669"/>
    <property type="project" value="InterPro"/>
</dbReference>
<feature type="transmembrane region" description="Helical" evidence="8">
    <location>
        <begin position="7"/>
        <end position="30"/>
    </location>
</feature>
<evidence type="ECO:0000313" key="9">
    <source>
        <dbReference type="EMBL" id="ECA3795020.1"/>
    </source>
</evidence>
<dbReference type="Pfam" id="PF01032">
    <property type="entry name" value="FecCD"/>
    <property type="match status" value="1"/>
</dbReference>
<proteinExistence type="inferred from homology"/>
<name>A0A5X6ET45_SALET</name>
<evidence type="ECO:0000256" key="8">
    <source>
        <dbReference type="SAM" id="Phobius"/>
    </source>
</evidence>
<evidence type="ECO:0000256" key="7">
    <source>
        <dbReference type="ARBA" id="ARBA00023136"/>
    </source>
</evidence>
<dbReference type="GO" id="GO:0005886">
    <property type="term" value="C:plasma membrane"/>
    <property type="evidence" value="ECO:0007669"/>
    <property type="project" value="UniProtKB-SubCell"/>
</dbReference>
<evidence type="ECO:0000256" key="6">
    <source>
        <dbReference type="ARBA" id="ARBA00022989"/>
    </source>
</evidence>
<feature type="transmembrane region" description="Helical" evidence="8">
    <location>
        <begin position="96"/>
        <end position="116"/>
    </location>
</feature>
<keyword evidence="7 8" id="KW-0472">Membrane</keyword>
<keyword evidence="5 8" id="KW-0812">Transmembrane</keyword>
<gene>
    <name evidence="9" type="ORF">EKG95_25050</name>
</gene>
<protein>
    <submittedName>
        <fullName evidence="9">Iron ABC transporter permease</fullName>
    </submittedName>
</protein>
<comment type="caution">
    <text evidence="9">The sequence shown here is derived from an EMBL/GenBank/DDBJ whole genome shotgun (WGS) entry which is preliminary data.</text>
</comment>
<feature type="transmembrane region" description="Helical" evidence="8">
    <location>
        <begin position="281"/>
        <end position="303"/>
    </location>
</feature>
<evidence type="ECO:0000256" key="2">
    <source>
        <dbReference type="ARBA" id="ARBA00007935"/>
    </source>
</evidence>
<feature type="transmembrane region" description="Helical" evidence="8">
    <location>
        <begin position="152"/>
        <end position="174"/>
    </location>
</feature>
<comment type="similarity">
    <text evidence="2">Belongs to the binding-protein-dependent transport system permease family. FecCD subfamily.</text>
</comment>
<dbReference type="AlphaFoldDB" id="A0A5X6ET45"/>
<dbReference type="InterPro" id="IPR037294">
    <property type="entry name" value="ABC_BtuC-like"/>
</dbReference>
<feature type="transmembrane region" description="Helical" evidence="8">
    <location>
        <begin position="67"/>
        <end position="84"/>
    </location>
</feature>
<dbReference type="FunFam" id="1.10.3470.10:FF:000001">
    <property type="entry name" value="Vitamin B12 ABC transporter permease BtuC"/>
    <property type="match status" value="1"/>
</dbReference>
<evidence type="ECO:0000256" key="1">
    <source>
        <dbReference type="ARBA" id="ARBA00004651"/>
    </source>
</evidence>
<organism evidence="9">
    <name type="scientific">Salmonella enterica subsp. enterica serovar Aqua</name>
    <dbReference type="NCBI Taxonomy" id="1302615"/>
    <lineage>
        <taxon>Bacteria</taxon>
        <taxon>Pseudomonadati</taxon>
        <taxon>Pseudomonadota</taxon>
        <taxon>Gammaproteobacteria</taxon>
        <taxon>Enterobacterales</taxon>
        <taxon>Enterobacteriaceae</taxon>
        <taxon>Salmonella</taxon>
    </lineage>
</organism>
<dbReference type="InterPro" id="IPR000522">
    <property type="entry name" value="ABC_transptr_permease_BtuC"/>
</dbReference>
<feature type="transmembrane region" description="Helical" evidence="8">
    <location>
        <begin position="315"/>
        <end position="332"/>
    </location>
</feature>
<feature type="transmembrane region" description="Helical" evidence="8">
    <location>
        <begin position="245"/>
        <end position="269"/>
    </location>
</feature>
<keyword evidence="6 8" id="KW-1133">Transmembrane helix</keyword>
<keyword evidence="4" id="KW-1003">Cell membrane</keyword>
<dbReference type="SUPFAM" id="SSF81345">
    <property type="entry name" value="ABC transporter involved in vitamin B12 uptake, BtuC"/>
    <property type="match status" value="1"/>
</dbReference>
<dbReference type="EMBL" id="AAHUDZ010000056">
    <property type="protein sequence ID" value="ECA3795020.1"/>
    <property type="molecule type" value="Genomic_DNA"/>
</dbReference>
<feature type="transmembrane region" description="Helical" evidence="8">
    <location>
        <begin position="122"/>
        <end position="145"/>
    </location>
</feature>
<dbReference type="CDD" id="cd06550">
    <property type="entry name" value="TM_ABC_iron-siderophores_like"/>
    <property type="match status" value="1"/>
</dbReference>